<dbReference type="InterPro" id="IPR045584">
    <property type="entry name" value="Pilin-like"/>
</dbReference>
<dbReference type="KEGG" id="tpla:ElP_07320"/>
<dbReference type="AlphaFoldDB" id="A0A518GWC3"/>
<name>A0A518GWC3_9BACT</name>
<evidence type="ECO:0000259" key="1">
    <source>
        <dbReference type="Pfam" id="PF07596"/>
    </source>
</evidence>
<keyword evidence="3" id="KW-1185">Reference proteome</keyword>
<dbReference type="SUPFAM" id="SSF54523">
    <property type="entry name" value="Pili subunits"/>
    <property type="match status" value="1"/>
</dbReference>
<dbReference type="Gene3D" id="3.30.700.10">
    <property type="entry name" value="Glycoprotein, Type 4 Pilin"/>
    <property type="match status" value="1"/>
</dbReference>
<protein>
    <recommendedName>
        <fullName evidence="1">DUF1559 domain-containing protein</fullName>
    </recommendedName>
</protein>
<dbReference type="OrthoDB" id="217153at2"/>
<organism evidence="2 3">
    <name type="scientific">Tautonia plasticadhaerens</name>
    <dbReference type="NCBI Taxonomy" id="2527974"/>
    <lineage>
        <taxon>Bacteria</taxon>
        <taxon>Pseudomonadati</taxon>
        <taxon>Planctomycetota</taxon>
        <taxon>Planctomycetia</taxon>
        <taxon>Isosphaerales</taxon>
        <taxon>Isosphaeraceae</taxon>
        <taxon>Tautonia</taxon>
    </lineage>
</organism>
<dbReference type="NCBIfam" id="TIGR02532">
    <property type="entry name" value="IV_pilin_GFxxxE"/>
    <property type="match status" value="1"/>
</dbReference>
<dbReference type="PANTHER" id="PTHR30093">
    <property type="entry name" value="GENERAL SECRETION PATHWAY PROTEIN G"/>
    <property type="match status" value="1"/>
</dbReference>
<evidence type="ECO:0000313" key="2">
    <source>
        <dbReference type="EMBL" id="QDV32892.1"/>
    </source>
</evidence>
<dbReference type="Pfam" id="PF07963">
    <property type="entry name" value="N_methyl"/>
    <property type="match status" value="1"/>
</dbReference>
<proteinExistence type="predicted"/>
<dbReference type="InterPro" id="IPR011453">
    <property type="entry name" value="DUF1559"/>
</dbReference>
<dbReference type="InterPro" id="IPR012902">
    <property type="entry name" value="N_methyl_site"/>
</dbReference>
<feature type="domain" description="DUF1559" evidence="1">
    <location>
        <begin position="34"/>
        <end position="324"/>
    </location>
</feature>
<dbReference type="Proteomes" id="UP000317835">
    <property type="component" value="Chromosome"/>
</dbReference>
<sequence>MRIKRFRGGFTLIELLVVIAIIGALVALLLPAVQAAREAARRMQCANNLKQIGLALHTYHDAHGRFPPGRLRGMIDGHGRCFSAYAQILPQLDQVNASNAINFDLSPDNGPTGSSVPENTTIMNLTLAALLCPSDEFEKLQGESGVHNYPLNSGTTYPLSPRNPGGVPVTGIFYENSSVSIADVRDGTSQTVCIGETVKATLGGPSTWDGASPTNGFVLTRGNDNRANGPELTDREAQCTGPGLALQQTRGSRWVYGAPGHSMYNHLRPPNDRRVDCRGGLPHSNRNNHWWDRLSLDVAARSLHPGGVNALHCDGSVRFVRETVSAGVWLAIGSRAGGEVVSDDAL</sequence>
<dbReference type="InterPro" id="IPR027558">
    <property type="entry name" value="Pre_pil_HX9DG_C"/>
</dbReference>
<reference evidence="2 3" key="1">
    <citation type="submission" date="2019-02" db="EMBL/GenBank/DDBJ databases">
        <title>Deep-cultivation of Planctomycetes and their phenomic and genomic characterization uncovers novel biology.</title>
        <authorList>
            <person name="Wiegand S."/>
            <person name="Jogler M."/>
            <person name="Boedeker C."/>
            <person name="Pinto D."/>
            <person name="Vollmers J."/>
            <person name="Rivas-Marin E."/>
            <person name="Kohn T."/>
            <person name="Peeters S.H."/>
            <person name="Heuer A."/>
            <person name="Rast P."/>
            <person name="Oberbeckmann S."/>
            <person name="Bunk B."/>
            <person name="Jeske O."/>
            <person name="Meyerdierks A."/>
            <person name="Storesund J.E."/>
            <person name="Kallscheuer N."/>
            <person name="Luecker S."/>
            <person name="Lage O.M."/>
            <person name="Pohl T."/>
            <person name="Merkel B.J."/>
            <person name="Hornburger P."/>
            <person name="Mueller R.-W."/>
            <person name="Bruemmer F."/>
            <person name="Labrenz M."/>
            <person name="Spormann A.M."/>
            <person name="Op den Camp H."/>
            <person name="Overmann J."/>
            <person name="Amann R."/>
            <person name="Jetten M.S.M."/>
            <person name="Mascher T."/>
            <person name="Medema M.H."/>
            <person name="Devos D.P."/>
            <person name="Kaster A.-K."/>
            <person name="Ovreas L."/>
            <person name="Rohde M."/>
            <person name="Galperin M.Y."/>
            <person name="Jogler C."/>
        </authorList>
    </citation>
    <scope>NUCLEOTIDE SEQUENCE [LARGE SCALE GENOMIC DNA]</scope>
    <source>
        <strain evidence="2 3">ElP</strain>
    </source>
</reference>
<accession>A0A518GWC3</accession>
<dbReference type="PANTHER" id="PTHR30093:SF2">
    <property type="entry name" value="TYPE II SECRETION SYSTEM PROTEIN H"/>
    <property type="match status" value="1"/>
</dbReference>
<dbReference type="PROSITE" id="PS00409">
    <property type="entry name" value="PROKAR_NTER_METHYL"/>
    <property type="match status" value="1"/>
</dbReference>
<dbReference type="NCBIfam" id="TIGR04294">
    <property type="entry name" value="pre_pil_HX9DG"/>
    <property type="match status" value="1"/>
</dbReference>
<dbReference type="Pfam" id="PF07596">
    <property type="entry name" value="SBP_bac_10"/>
    <property type="match status" value="1"/>
</dbReference>
<gene>
    <name evidence="2" type="ORF">ElP_07320</name>
</gene>
<evidence type="ECO:0000313" key="3">
    <source>
        <dbReference type="Proteomes" id="UP000317835"/>
    </source>
</evidence>
<dbReference type="EMBL" id="CP036426">
    <property type="protein sequence ID" value="QDV32892.1"/>
    <property type="molecule type" value="Genomic_DNA"/>
</dbReference>
<dbReference type="RefSeq" id="WP_145267314.1">
    <property type="nucleotide sequence ID" value="NZ_CP036426.1"/>
</dbReference>